<keyword evidence="7" id="KW-0808">Transferase</keyword>
<evidence type="ECO:0000313" key="7">
    <source>
        <dbReference type="EMBL" id="RLP79020.1"/>
    </source>
</evidence>
<protein>
    <submittedName>
        <fullName evidence="7">PLP-dependent aminotransferase family protein</fullName>
    </submittedName>
</protein>
<dbReference type="EMBL" id="RCTF01000006">
    <property type="protein sequence ID" value="RLP79020.1"/>
    <property type="molecule type" value="Genomic_DNA"/>
</dbReference>
<dbReference type="GO" id="GO:0008483">
    <property type="term" value="F:transaminase activity"/>
    <property type="evidence" value="ECO:0007669"/>
    <property type="project" value="UniProtKB-KW"/>
</dbReference>
<dbReference type="CDD" id="cd00609">
    <property type="entry name" value="AAT_like"/>
    <property type="match status" value="1"/>
</dbReference>
<dbReference type="SMART" id="SM00345">
    <property type="entry name" value="HTH_GNTR"/>
    <property type="match status" value="1"/>
</dbReference>
<dbReference type="InterPro" id="IPR015424">
    <property type="entry name" value="PyrdxlP-dep_Trfase"/>
</dbReference>
<evidence type="ECO:0000259" key="6">
    <source>
        <dbReference type="PROSITE" id="PS50949"/>
    </source>
</evidence>
<keyword evidence="8" id="KW-1185">Reference proteome</keyword>
<organism evidence="7 8">
    <name type="scientific">Xanthobacter tagetidis</name>
    <dbReference type="NCBI Taxonomy" id="60216"/>
    <lineage>
        <taxon>Bacteria</taxon>
        <taxon>Pseudomonadati</taxon>
        <taxon>Pseudomonadota</taxon>
        <taxon>Alphaproteobacteria</taxon>
        <taxon>Hyphomicrobiales</taxon>
        <taxon>Xanthobacteraceae</taxon>
        <taxon>Xanthobacter</taxon>
    </lineage>
</organism>
<dbReference type="PANTHER" id="PTHR46577:SF1">
    <property type="entry name" value="HTH-TYPE TRANSCRIPTIONAL REGULATORY PROTEIN GABR"/>
    <property type="match status" value="1"/>
</dbReference>
<dbReference type="InterPro" id="IPR000524">
    <property type="entry name" value="Tscrpt_reg_HTH_GntR"/>
</dbReference>
<dbReference type="Gene3D" id="3.40.640.10">
    <property type="entry name" value="Type I PLP-dependent aspartate aminotransferase-like (Major domain)"/>
    <property type="match status" value="1"/>
</dbReference>
<evidence type="ECO:0000256" key="4">
    <source>
        <dbReference type="ARBA" id="ARBA00023125"/>
    </source>
</evidence>
<dbReference type="SUPFAM" id="SSF53383">
    <property type="entry name" value="PLP-dependent transferases"/>
    <property type="match status" value="1"/>
</dbReference>
<dbReference type="Gene3D" id="1.10.10.10">
    <property type="entry name" value="Winged helix-like DNA-binding domain superfamily/Winged helix DNA-binding domain"/>
    <property type="match status" value="1"/>
</dbReference>
<gene>
    <name evidence="7" type="ORF">D9R14_09235</name>
</gene>
<keyword evidence="4" id="KW-0238">DNA-binding</keyword>
<sequence>MKQRVGSILGAIDAGETDDAGFGRTQGSVPAWLPALDAAGGPVYLQIVGAIEAGLAAGALRPGDRLPPQRSLAKALGIDLTTVTRAYAEARQRHLLEAVTGRGSFVSAAGDRSGPPVDLSMNIPPPPAGLRLADLIGHGLAEVIRRASVDRLMSYHAGPGALAERAAAASWLAPAFGALDPARIVVAPGAQAGLAALLTSLARPGDVVLCEALTYPGLRNAAAQLGLTLEGVPGDGAGMDPEALAAACRRLSPKALYLVPTIANPTARTLSESRRRALAETAAAQGVPVIEDDPYWPLAGDAPPPLAVLRPQGVWHVATLSKALSPGLRTAFLVAPSAEGAGRLARALRALNQMPAPLMGALVTTWIRDGSAAALLAGVRREAAARQEVARTLLPEGFAHPFGLHVWLPLPARWDRLRLAEAARLAGLGLAPADAFHVSGPVPDAVRLSLGSLPDKARLATALGQLAQLIAGTGGAPYDLV</sequence>
<keyword evidence="5" id="KW-0804">Transcription</keyword>
<comment type="similarity">
    <text evidence="1">In the C-terminal section; belongs to the class-I pyridoxal-phosphate-dependent aminotransferase family.</text>
</comment>
<dbReference type="GO" id="GO:0003700">
    <property type="term" value="F:DNA-binding transcription factor activity"/>
    <property type="evidence" value="ECO:0007669"/>
    <property type="project" value="InterPro"/>
</dbReference>
<keyword evidence="3" id="KW-0805">Transcription regulation</keyword>
<evidence type="ECO:0000256" key="5">
    <source>
        <dbReference type="ARBA" id="ARBA00023163"/>
    </source>
</evidence>
<dbReference type="InterPro" id="IPR036388">
    <property type="entry name" value="WH-like_DNA-bd_sf"/>
</dbReference>
<dbReference type="GO" id="GO:0030170">
    <property type="term" value="F:pyridoxal phosphate binding"/>
    <property type="evidence" value="ECO:0007669"/>
    <property type="project" value="InterPro"/>
</dbReference>
<comment type="caution">
    <text evidence="7">The sequence shown here is derived from an EMBL/GenBank/DDBJ whole genome shotgun (WGS) entry which is preliminary data.</text>
</comment>
<dbReference type="AlphaFoldDB" id="A0A3L7AGY5"/>
<dbReference type="InterPro" id="IPR036390">
    <property type="entry name" value="WH_DNA-bd_sf"/>
</dbReference>
<dbReference type="Pfam" id="PF00155">
    <property type="entry name" value="Aminotran_1_2"/>
    <property type="match status" value="1"/>
</dbReference>
<dbReference type="CDD" id="cd07377">
    <property type="entry name" value="WHTH_GntR"/>
    <property type="match status" value="1"/>
</dbReference>
<feature type="domain" description="HTH gntR-type" evidence="6">
    <location>
        <begin position="41"/>
        <end position="109"/>
    </location>
</feature>
<dbReference type="InterPro" id="IPR051446">
    <property type="entry name" value="HTH_trans_reg/aminotransferase"/>
</dbReference>
<dbReference type="GO" id="GO:0003677">
    <property type="term" value="F:DNA binding"/>
    <property type="evidence" value="ECO:0007669"/>
    <property type="project" value="UniProtKB-KW"/>
</dbReference>
<keyword evidence="2" id="KW-0663">Pyridoxal phosphate</keyword>
<dbReference type="InterPro" id="IPR015421">
    <property type="entry name" value="PyrdxlP-dep_Trfase_major"/>
</dbReference>
<evidence type="ECO:0000256" key="2">
    <source>
        <dbReference type="ARBA" id="ARBA00022898"/>
    </source>
</evidence>
<dbReference type="Proteomes" id="UP000269692">
    <property type="component" value="Unassembled WGS sequence"/>
</dbReference>
<name>A0A3L7AGY5_9HYPH</name>
<dbReference type="PANTHER" id="PTHR46577">
    <property type="entry name" value="HTH-TYPE TRANSCRIPTIONAL REGULATORY PROTEIN GABR"/>
    <property type="match status" value="1"/>
</dbReference>
<dbReference type="OrthoDB" id="9804020at2"/>
<evidence type="ECO:0000256" key="3">
    <source>
        <dbReference type="ARBA" id="ARBA00023015"/>
    </source>
</evidence>
<dbReference type="InterPro" id="IPR004839">
    <property type="entry name" value="Aminotransferase_I/II_large"/>
</dbReference>
<proteinExistence type="inferred from homology"/>
<dbReference type="SUPFAM" id="SSF46785">
    <property type="entry name" value="Winged helix' DNA-binding domain"/>
    <property type="match status" value="1"/>
</dbReference>
<dbReference type="RefSeq" id="WP_121623035.1">
    <property type="nucleotide sequence ID" value="NZ_JACIIW010000002.1"/>
</dbReference>
<keyword evidence="7" id="KW-0032">Aminotransferase</keyword>
<dbReference type="Pfam" id="PF00392">
    <property type="entry name" value="GntR"/>
    <property type="match status" value="1"/>
</dbReference>
<evidence type="ECO:0000256" key="1">
    <source>
        <dbReference type="ARBA" id="ARBA00005384"/>
    </source>
</evidence>
<reference evidence="7 8" key="1">
    <citation type="submission" date="2018-10" db="EMBL/GenBank/DDBJ databases">
        <title>Xanthobacter tagetidis genome sequencing and assembly.</title>
        <authorList>
            <person name="Maclea K.S."/>
            <person name="Goen A.E."/>
            <person name="Fatima S.A."/>
        </authorList>
    </citation>
    <scope>NUCLEOTIDE SEQUENCE [LARGE SCALE GENOMIC DNA]</scope>
    <source>
        <strain evidence="7 8">ATCC 700314</strain>
    </source>
</reference>
<evidence type="ECO:0000313" key="8">
    <source>
        <dbReference type="Proteomes" id="UP000269692"/>
    </source>
</evidence>
<accession>A0A3L7AGY5</accession>
<dbReference type="PROSITE" id="PS50949">
    <property type="entry name" value="HTH_GNTR"/>
    <property type="match status" value="1"/>
</dbReference>